<organism evidence="9 10">
    <name type="scientific">Petrocella atlantisensis</name>
    <dbReference type="NCBI Taxonomy" id="2173034"/>
    <lineage>
        <taxon>Bacteria</taxon>
        <taxon>Bacillati</taxon>
        <taxon>Bacillota</taxon>
        <taxon>Clostridia</taxon>
        <taxon>Lachnospirales</taxon>
        <taxon>Vallitaleaceae</taxon>
        <taxon>Petrocella</taxon>
    </lineage>
</organism>
<protein>
    <recommendedName>
        <fullName evidence="1 7">Transcriptional regulator MraZ</fullName>
    </recommendedName>
</protein>
<dbReference type="CDD" id="cd16320">
    <property type="entry name" value="MraZ_N"/>
    <property type="match status" value="1"/>
</dbReference>
<evidence type="ECO:0000256" key="7">
    <source>
        <dbReference type="HAMAP-Rule" id="MF_01008"/>
    </source>
</evidence>
<evidence type="ECO:0000256" key="2">
    <source>
        <dbReference type="ARBA" id="ARBA00022490"/>
    </source>
</evidence>
<dbReference type="NCBIfam" id="TIGR00242">
    <property type="entry name" value="division/cell wall cluster transcriptional repressor MraZ"/>
    <property type="match status" value="1"/>
</dbReference>
<gene>
    <name evidence="7 9" type="primary">mraZ</name>
    <name evidence="9" type="ORF">PATL70BA_0492</name>
</gene>
<evidence type="ECO:0000313" key="9">
    <source>
        <dbReference type="EMBL" id="VDN46347.1"/>
    </source>
</evidence>
<dbReference type="CDD" id="cd16321">
    <property type="entry name" value="MraZ_C"/>
    <property type="match status" value="1"/>
</dbReference>
<dbReference type="InterPro" id="IPR035644">
    <property type="entry name" value="MraZ_C"/>
</dbReference>
<evidence type="ECO:0000256" key="3">
    <source>
        <dbReference type="ARBA" id="ARBA00022737"/>
    </source>
</evidence>
<dbReference type="GO" id="GO:0000976">
    <property type="term" value="F:transcription cis-regulatory region binding"/>
    <property type="evidence" value="ECO:0007669"/>
    <property type="project" value="TreeGrafter"/>
</dbReference>
<dbReference type="GO" id="GO:0009295">
    <property type="term" value="C:nucleoid"/>
    <property type="evidence" value="ECO:0007669"/>
    <property type="project" value="UniProtKB-SubCell"/>
</dbReference>
<dbReference type="AlphaFoldDB" id="A0A3P7PPE8"/>
<evidence type="ECO:0000259" key="8">
    <source>
        <dbReference type="PROSITE" id="PS51740"/>
    </source>
</evidence>
<evidence type="ECO:0000313" key="10">
    <source>
        <dbReference type="Proteomes" id="UP000279029"/>
    </source>
</evidence>
<comment type="subcellular location">
    <subcellularLocation>
        <location evidence="7">Cytoplasm</location>
        <location evidence="7">Nucleoid</location>
    </subcellularLocation>
</comment>
<dbReference type="PANTHER" id="PTHR34701:SF1">
    <property type="entry name" value="TRANSCRIPTIONAL REGULATOR MRAZ"/>
    <property type="match status" value="1"/>
</dbReference>
<keyword evidence="4 7" id="KW-0805">Transcription regulation</keyword>
<dbReference type="SUPFAM" id="SSF89447">
    <property type="entry name" value="AbrB/MazE/MraZ-like"/>
    <property type="match status" value="1"/>
</dbReference>
<keyword evidence="5 7" id="KW-0238">DNA-binding</keyword>
<keyword evidence="3" id="KW-0677">Repeat</keyword>
<evidence type="ECO:0000256" key="4">
    <source>
        <dbReference type="ARBA" id="ARBA00023015"/>
    </source>
</evidence>
<proteinExistence type="inferred from homology"/>
<dbReference type="OrthoDB" id="9807753at2"/>
<reference evidence="9 10" key="1">
    <citation type="submission" date="2018-09" db="EMBL/GenBank/DDBJ databases">
        <authorList>
            <person name="Postec A."/>
        </authorList>
    </citation>
    <scope>NUCLEOTIDE SEQUENCE [LARGE SCALE GENOMIC DNA]</scope>
    <source>
        <strain evidence="9">70B-A</strain>
    </source>
</reference>
<comment type="subunit">
    <text evidence="7">Forms oligomers.</text>
</comment>
<dbReference type="HAMAP" id="MF_01008">
    <property type="entry name" value="MraZ"/>
    <property type="match status" value="1"/>
</dbReference>
<keyword evidence="6 7" id="KW-0804">Transcription</keyword>
<dbReference type="GO" id="GO:0003700">
    <property type="term" value="F:DNA-binding transcription factor activity"/>
    <property type="evidence" value="ECO:0007669"/>
    <property type="project" value="UniProtKB-UniRule"/>
</dbReference>
<dbReference type="GO" id="GO:0005737">
    <property type="term" value="C:cytoplasm"/>
    <property type="evidence" value="ECO:0007669"/>
    <property type="project" value="UniProtKB-UniRule"/>
</dbReference>
<feature type="domain" description="SpoVT-AbrB" evidence="8">
    <location>
        <begin position="76"/>
        <end position="119"/>
    </location>
</feature>
<comment type="similarity">
    <text evidence="7">Belongs to the MraZ family.</text>
</comment>
<dbReference type="InterPro" id="IPR003444">
    <property type="entry name" value="MraZ"/>
</dbReference>
<dbReference type="InterPro" id="IPR037914">
    <property type="entry name" value="SpoVT-AbrB_sf"/>
</dbReference>
<dbReference type="InterPro" id="IPR038619">
    <property type="entry name" value="MraZ_sf"/>
</dbReference>
<dbReference type="EMBL" id="LR130778">
    <property type="protein sequence ID" value="VDN46347.1"/>
    <property type="molecule type" value="Genomic_DNA"/>
</dbReference>
<dbReference type="InterPro" id="IPR035642">
    <property type="entry name" value="MraZ_N"/>
</dbReference>
<accession>A0A3P7PPE8</accession>
<dbReference type="KEGG" id="cbar:PATL70BA_0492"/>
<dbReference type="GO" id="GO:2000143">
    <property type="term" value="P:negative regulation of DNA-templated transcription initiation"/>
    <property type="evidence" value="ECO:0007669"/>
    <property type="project" value="TreeGrafter"/>
</dbReference>
<keyword evidence="2 7" id="KW-0963">Cytoplasm</keyword>
<evidence type="ECO:0000256" key="6">
    <source>
        <dbReference type="ARBA" id="ARBA00023163"/>
    </source>
</evidence>
<evidence type="ECO:0000256" key="5">
    <source>
        <dbReference type="ARBA" id="ARBA00023125"/>
    </source>
</evidence>
<feature type="domain" description="SpoVT-AbrB" evidence="8">
    <location>
        <begin position="5"/>
        <end position="47"/>
    </location>
</feature>
<dbReference type="Pfam" id="PF02381">
    <property type="entry name" value="MraZ"/>
    <property type="match status" value="2"/>
</dbReference>
<sequence>MFIGEYNHSIDEKGRVRIPKNFRDELGETFYLTKGFDKCLFVFSEDQWHAFQSKLGENQLKSKDFRKIHRFFTGSAMACVLDGQGRAMVSPSLRTFGELDKEVVVIGVGSRIEIWSKEIWDKYKDDELDDVSDLADSLEGLNL</sequence>
<evidence type="ECO:0000256" key="1">
    <source>
        <dbReference type="ARBA" id="ARBA00013860"/>
    </source>
</evidence>
<keyword evidence="10" id="KW-1185">Reference proteome</keyword>
<dbReference type="InterPro" id="IPR020603">
    <property type="entry name" value="MraZ_dom"/>
</dbReference>
<dbReference type="PANTHER" id="PTHR34701">
    <property type="entry name" value="TRANSCRIPTIONAL REGULATOR MRAZ"/>
    <property type="match status" value="1"/>
</dbReference>
<name>A0A3P7PPE8_9FIRM</name>
<dbReference type="Proteomes" id="UP000279029">
    <property type="component" value="Chromosome"/>
</dbReference>
<dbReference type="InterPro" id="IPR007159">
    <property type="entry name" value="SpoVT-AbrB_dom"/>
</dbReference>
<dbReference type="PROSITE" id="PS51740">
    <property type="entry name" value="SPOVT_ABRB"/>
    <property type="match status" value="2"/>
</dbReference>
<dbReference type="Gene3D" id="3.40.1550.20">
    <property type="entry name" value="Transcriptional regulator MraZ domain"/>
    <property type="match status" value="1"/>
</dbReference>